<dbReference type="AlphaFoldDB" id="A0A4V1C6J3"/>
<feature type="domain" description="Lysine-specific metallo-endopeptidase" evidence="8">
    <location>
        <begin position="76"/>
        <end position="183"/>
    </location>
</feature>
<dbReference type="InterPro" id="IPR024079">
    <property type="entry name" value="MetalloPept_cat_dom_sf"/>
</dbReference>
<evidence type="ECO:0000313" key="10">
    <source>
        <dbReference type="Proteomes" id="UP000294847"/>
    </source>
</evidence>
<dbReference type="SUPFAM" id="SSF55486">
    <property type="entry name" value="Metalloproteases ('zincins'), catalytic domain"/>
    <property type="match status" value="1"/>
</dbReference>
<evidence type="ECO:0000259" key="8">
    <source>
        <dbReference type="SMART" id="SM01351"/>
    </source>
</evidence>
<evidence type="ECO:0000256" key="5">
    <source>
        <dbReference type="ARBA" id="ARBA00022801"/>
    </source>
</evidence>
<dbReference type="GO" id="GO:0006508">
    <property type="term" value="P:proteolysis"/>
    <property type="evidence" value="ECO:0007669"/>
    <property type="project" value="UniProtKB-KW"/>
</dbReference>
<comment type="similarity">
    <text evidence="2">Belongs to the peptidase M35 family.</text>
</comment>
<dbReference type="GO" id="GO:0046872">
    <property type="term" value="F:metal ion binding"/>
    <property type="evidence" value="ECO:0007669"/>
    <property type="project" value="UniProtKB-KW"/>
</dbReference>
<gene>
    <name evidence="9" type="ORF">PoMZ_05056</name>
</gene>
<dbReference type="PANTHER" id="PTHR37016">
    <property type="match status" value="1"/>
</dbReference>
<sequence length="183" mass="21370">RWFIFTLVRSTFAAFEQLGSRQMPTSAQSRYSMPNLIKRGYIARSCDGWQKAYVEEAMQKCMHFADKGYYAIKNNKELRQTFFKTNSAKHIKTIQKVYWDIEQACDPSKSQSYAFTCGGDKCYKGHMAYIFASQHTVYLCPPFFQEDADERGHTLIHELSHINTIRGTEDYNAYGYHQSIEYV</sequence>
<evidence type="ECO:0000256" key="2">
    <source>
        <dbReference type="ARBA" id="ARBA00010279"/>
    </source>
</evidence>
<evidence type="ECO:0000256" key="6">
    <source>
        <dbReference type="ARBA" id="ARBA00022833"/>
    </source>
</evidence>
<dbReference type="Proteomes" id="UP000294847">
    <property type="component" value="Chromosome 3"/>
</dbReference>
<name>A0A4V1C6J3_PYROR</name>
<dbReference type="SMART" id="SM01351">
    <property type="entry name" value="Aspzincin_M35"/>
    <property type="match status" value="1"/>
</dbReference>
<dbReference type="InterPro" id="IPR050414">
    <property type="entry name" value="Fungal_M35_metalloproteases"/>
</dbReference>
<evidence type="ECO:0000256" key="1">
    <source>
        <dbReference type="ARBA" id="ARBA00001947"/>
    </source>
</evidence>
<keyword evidence="5" id="KW-0378">Hydrolase</keyword>
<keyword evidence="7" id="KW-0482">Metalloprotease</keyword>
<evidence type="ECO:0000313" key="9">
    <source>
        <dbReference type="EMBL" id="QBZ60085.1"/>
    </source>
</evidence>
<evidence type="ECO:0000256" key="7">
    <source>
        <dbReference type="ARBA" id="ARBA00023049"/>
    </source>
</evidence>
<reference evidence="9 10" key="1">
    <citation type="journal article" date="2019" name="Mol. Biol. Evol.">
        <title>Blast fungal genomes show frequent chromosomal changes, gene gains and losses, and effector gene turnover.</title>
        <authorList>
            <person name="Gomez Luciano L.B."/>
            <person name="Jason Tsai I."/>
            <person name="Chuma I."/>
            <person name="Tosa Y."/>
            <person name="Chen Y.H."/>
            <person name="Li J.Y."/>
            <person name="Li M.Y."/>
            <person name="Jade Lu M.Y."/>
            <person name="Nakayashiki H."/>
            <person name="Li W.H."/>
        </authorList>
    </citation>
    <scope>NUCLEOTIDE SEQUENCE [LARGE SCALE GENOMIC DNA]</scope>
    <source>
        <strain evidence="9">MZ5-1-6</strain>
    </source>
</reference>
<dbReference type="PANTHER" id="PTHR37016:SF3">
    <property type="entry name" value="NEUTRAL PROTEASE 2-RELATED"/>
    <property type="match status" value="1"/>
</dbReference>
<dbReference type="GO" id="GO:0004222">
    <property type="term" value="F:metalloendopeptidase activity"/>
    <property type="evidence" value="ECO:0007669"/>
    <property type="project" value="InterPro"/>
</dbReference>
<accession>A0A4V1C6J3</accession>
<evidence type="ECO:0000256" key="4">
    <source>
        <dbReference type="ARBA" id="ARBA00022723"/>
    </source>
</evidence>
<dbReference type="Pfam" id="PF14521">
    <property type="entry name" value="Aspzincin_M35"/>
    <property type="match status" value="1"/>
</dbReference>
<comment type="cofactor">
    <cofactor evidence="1">
        <name>Zn(2+)</name>
        <dbReference type="ChEBI" id="CHEBI:29105"/>
    </cofactor>
</comment>
<feature type="non-terminal residue" evidence="9">
    <location>
        <position position="1"/>
    </location>
</feature>
<protein>
    <recommendedName>
        <fullName evidence="8">Lysine-specific metallo-endopeptidase domain-containing protein</fullName>
    </recommendedName>
</protein>
<keyword evidence="3" id="KW-0645">Protease</keyword>
<evidence type="ECO:0000256" key="3">
    <source>
        <dbReference type="ARBA" id="ARBA00022670"/>
    </source>
</evidence>
<dbReference type="Gene3D" id="3.40.390.10">
    <property type="entry name" value="Collagenase (Catalytic Domain)"/>
    <property type="match status" value="1"/>
</dbReference>
<proteinExistence type="inferred from homology"/>
<keyword evidence="4" id="KW-0479">Metal-binding</keyword>
<keyword evidence="6" id="KW-0862">Zinc</keyword>
<dbReference type="EMBL" id="CP034206">
    <property type="protein sequence ID" value="QBZ60085.1"/>
    <property type="molecule type" value="Genomic_DNA"/>
</dbReference>
<dbReference type="InterPro" id="IPR029463">
    <property type="entry name" value="Lys_MEP"/>
</dbReference>
<organism evidence="9 10">
    <name type="scientific">Pyricularia oryzae</name>
    <name type="common">Rice blast fungus</name>
    <name type="synonym">Magnaporthe oryzae</name>
    <dbReference type="NCBI Taxonomy" id="318829"/>
    <lineage>
        <taxon>Eukaryota</taxon>
        <taxon>Fungi</taxon>
        <taxon>Dikarya</taxon>
        <taxon>Ascomycota</taxon>
        <taxon>Pezizomycotina</taxon>
        <taxon>Sordariomycetes</taxon>
        <taxon>Sordariomycetidae</taxon>
        <taxon>Magnaporthales</taxon>
        <taxon>Pyriculariaceae</taxon>
        <taxon>Pyricularia</taxon>
    </lineage>
</organism>